<feature type="transmembrane region" description="Helical" evidence="1">
    <location>
        <begin position="37"/>
        <end position="56"/>
    </location>
</feature>
<dbReference type="AlphaFoldDB" id="A0A150INI6"/>
<proteinExistence type="predicted"/>
<keyword evidence="1" id="KW-1133">Transmembrane helix</keyword>
<evidence type="ECO:0000313" key="2">
    <source>
        <dbReference type="EMBL" id="KYC46412.1"/>
    </source>
</evidence>
<name>A0A150INI6_9EURY</name>
<accession>A0A150INI6</accession>
<evidence type="ECO:0000313" key="3">
    <source>
        <dbReference type="Proteomes" id="UP000075578"/>
    </source>
</evidence>
<reference evidence="2 3" key="1">
    <citation type="journal article" date="2016" name="ISME J.">
        <title>Chasing the elusive Euryarchaeota class WSA2: genomes reveal a uniquely fastidious methyl-reducing methanogen.</title>
        <authorList>
            <person name="Nobu M.K."/>
            <person name="Narihiro T."/>
            <person name="Kuroda K."/>
            <person name="Mei R."/>
            <person name="Liu W.T."/>
        </authorList>
    </citation>
    <scope>NUCLEOTIDE SEQUENCE [LARGE SCALE GENOMIC DNA]</scope>
    <source>
        <strain evidence="2">U1lsi0528_Bin089</strain>
    </source>
</reference>
<feature type="transmembrane region" description="Helical" evidence="1">
    <location>
        <begin position="6"/>
        <end position="25"/>
    </location>
</feature>
<organism evidence="2 3">
    <name type="scientific">Candidatus Methanofastidiosum methylothiophilum</name>
    <dbReference type="NCBI Taxonomy" id="1705564"/>
    <lineage>
        <taxon>Archaea</taxon>
        <taxon>Methanobacteriati</taxon>
        <taxon>Methanobacteriota</taxon>
        <taxon>Stenosarchaea group</taxon>
        <taxon>Candidatus Methanofastidiosia</taxon>
        <taxon>Candidatus Methanofastidiosales</taxon>
        <taxon>Candidatus Methanofastidiosaceae</taxon>
        <taxon>Candidatus Methanofastidiosum</taxon>
    </lineage>
</organism>
<sequence length="120" mass="14032">MLPIQMQVYMLIGLVCISLFLDIFFSIKTKSIRAFTLSNWGIILWAIILCIVVIPIRRGDNMAEWGSHGYAILHRVLWLITPSIIFIIVRLKLYHEIEKTSNNYVDIFTYLESRKKNNSN</sequence>
<keyword evidence="1" id="KW-0472">Membrane</keyword>
<comment type="caution">
    <text evidence="2">The sequence shown here is derived from an EMBL/GenBank/DDBJ whole genome shotgun (WGS) entry which is preliminary data.</text>
</comment>
<dbReference type="EMBL" id="LNGD01000213">
    <property type="protein sequence ID" value="KYC46412.1"/>
    <property type="molecule type" value="Genomic_DNA"/>
</dbReference>
<gene>
    <name evidence="2" type="ORF">AMQ74_01839</name>
</gene>
<feature type="transmembrane region" description="Helical" evidence="1">
    <location>
        <begin position="68"/>
        <end position="89"/>
    </location>
</feature>
<keyword evidence="1" id="KW-0812">Transmembrane</keyword>
<protein>
    <submittedName>
        <fullName evidence="2">Uncharacterized protein</fullName>
    </submittedName>
</protein>
<evidence type="ECO:0000256" key="1">
    <source>
        <dbReference type="SAM" id="Phobius"/>
    </source>
</evidence>
<dbReference type="Proteomes" id="UP000075578">
    <property type="component" value="Unassembled WGS sequence"/>
</dbReference>